<proteinExistence type="predicted"/>
<accession>B6JDH2</accession>
<dbReference type="STRING" id="504832.OCA5_c32070"/>
<reference evidence="2 3" key="1">
    <citation type="journal article" date="2011" name="J. Bacteriol.">
        <title>Complete genome sequences of the chemolithoautotrophic Oligotropha carboxidovorans strains OM4 and OM5.</title>
        <authorList>
            <person name="Volland S."/>
            <person name="Rachinger M."/>
            <person name="Strittmatter A."/>
            <person name="Daniel R."/>
            <person name="Gottschalk G."/>
            <person name="Meyer O."/>
        </authorList>
    </citation>
    <scope>NUCLEOTIDE SEQUENCE [LARGE SCALE GENOMIC DNA]</scope>
    <source>
        <strain evidence="3">ATCC 49405 / DSM 1227 / KCTC 32145 / OM5</strain>
    </source>
</reference>
<evidence type="ECO:0000256" key="1">
    <source>
        <dbReference type="SAM" id="MobiDB-lite"/>
    </source>
</evidence>
<dbReference type="Proteomes" id="UP000007730">
    <property type="component" value="Chromosome"/>
</dbReference>
<dbReference type="RefSeq" id="WP_012561914.1">
    <property type="nucleotide sequence ID" value="NC_011386.1"/>
</dbReference>
<dbReference type="KEGG" id="ocg:OCA5_c32070"/>
<dbReference type="eggNOG" id="ENOG5030HAF">
    <property type="taxonomic scope" value="Bacteria"/>
</dbReference>
<dbReference type="KEGG" id="oca:OCAR_4743"/>
<name>B6JDH2_AFIC5</name>
<feature type="compositionally biased region" description="Polar residues" evidence="1">
    <location>
        <begin position="101"/>
        <end position="111"/>
    </location>
</feature>
<gene>
    <name evidence="2" type="ordered locus">OCA5_c32070</name>
</gene>
<feature type="region of interest" description="Disordered" evidence="1">
    <location>
        <begin position="101"/>
        <end position="122"/>
    </location>
</feature>
<evidence type="ECO:0000313" key="3">
    <source>
        <dbReference type="Proteomes" id="UP000007730"/>
    </source>
</evidence>
<dbReference type="EMBL" id="CP002826">
    <property type="protein sequence ID" value="AEI07885.1"/>
    <property type="molecule type" value="Genomic_DNA"/>
</dbReference>
<keyword evidence="3" id="KW-1185">Reference proteome</keyword>
<protein>
    <submittedName>
        <fullName evidence="2">Uncharacterized protein</fullName>
    </submittedName>
</protein>
<dbReference type="HOGENOM" id="CLU_2024364_0_0_5"/>
<dbReference type="AlphaFoldDB" id="B6JDH2"/>
<evidence type="ECO:0000313" key="2">
    <source>
        <dbReference type="EMBL" id="AEI07885.1"/>
    </source>
</evidence>
<sequence length="122" mass="13318">MTAIRHMMDCRTTAGLRALRFLFAAVLSLAVSLSLFHGLASEIEDHAPPSATLVLEQAQTASHQTAHHQMADHCLAHMMAEVDHPASVAVQQDYKVQLSWHNDTAQPNAATDSPFKPPRAQV</sequence>
<organism evidence="2 3">
    <name type="scientific">Afipia carboxidovorans (strain ATCC 49405 / DSM 1227 / KCTC 32145 / OM5)</name>
    <name type="common">Oligotropha carboxidovorans</name>
    <dbReference type="NCBI Taxonomy" id="504832"/>
    <lineage>
        <taxon>Bacteria</taxon>
        <taxon>Pseudomonadati</taxon>
        <taxon>Pseudomonadota</taxon>
        <taxon>Alphaproteobacteria</taxon>
        <taxon>Hyphomicrobiales</taxon>
        <taxon>Nitrobacteraceae</taxon>
        <taxon>Afipia</taxon>
    </lineage>
</organism>